<evidence type="ECO:0000313" key="2">
    <source>
        <dbReference type="EMBL" id="TWW08564.1"/>
    </source>
</evidence>
<feature type="compositionally biased region" description="Basic and acidic residues" evidence="1">
    <location>
        <begin position="133"/>
        <end position="143"/>
    </location>
</feature>
<protein>
    <submittedName>
        <fullName evidence="2">Uncharacterized protein</fullName>
    </submittedName>
</protein>
<reference evidence="2 3" key="1">
    <citation type="submission" date="2019-08" db="EMBL/GenBank/DDBJ databases">
        <title>100 year-old enigma solved: identification of Planctomyces bekefii, the type genus and species of the phylum Planctomycetes.</title>
        <authorList>
            <person name="Svetlana D.N."/>
            <person name="Overmann J."/>
        </authorList>
    </citation>
    <scope>NUCLEOTIDE SEQUENCE [LARGE SCALE GENOMIC DNA]</scope>
    <source>
        <strain evidence="2">Phe10_nw2017</strain>
    </source>
</reference>
<evidence type="ECO:0000313" key="3">
    <source>
        <dbReference type="Proteomes" id="UP000321083"/>
    </source>
</evidence>
<name>A0A5C6M5U4_9PLAN</name>
<comment type="caution">
    <text evidence="2">The sequence shown here is derived from an EMBL/GenBank/DDBJ whole genome shotgun (WGS) entry which is preliminary data.</text>
</comment>
<proteinExistence type="predicted"/>
<dbReference type="EMBL" id="SRHE01000605">
    <property type="protein sequence ID" value="TWW08564.1"/>
    <property type="molecule type" value="Genomic_DNA"/>
</dbReference>
<accession>A0A5C6M5U4</accession>
<feature type="non-terminal residue" evidence="2">
    <location>
        <position position="1"/>
    </location>
</feature>
<feature type="region of interest" description="Disordered" evidence="1">
    <location>
        <begin position="91"/>
        <end position="144"/>
    </location>
</feature>
<dbReference type="Proteomes" id="UP000321083">
    <property type="component" value="Unassembled WGS sequence"/>
</dbReference>
<gene>
    <name evidence="2" type="ORF">E3A20_23080</name>
</gene>
<dbReference type="AlphaFoldDB" id="A0A5C6M5U4"/>
<evidence type="ECO:0000256" key="1">
    <source>
        <dbReference type="SAM" id="MobiDB-lite"/>
    </source>
</evidence>
<keyword evidence="3" id="KW-1185">Reference proteome</keyword>
<organism evidence="2 3">
    <name type="scientific">Planctomyces bekefii</name>
    <dbReference type="NCBI Taxonomy" id="1653850"/>
    <lineage>
        <taxon>Bacteria</taxon>
        <taxon>Pseudomonadati</taxon>
        <taxon>Planctomycetota</taxon>
        <taxon>Planctomycetia</taxon>
        <taxon>Planctomycetales</taxon>
        <taxon>Planctomycetaceae</taxon>
        <taxon>Planctomyces</taxon>
    </lineage>
</organism>
<feature type="compositionally biased region" description="Acidic residues" evidence="1">
    <location>
        <begin position="93"/>
        <end position="111"/>
    </location>
</feature>
<sequence>RYRSLEMLRISQTGAVANAGGARRDLLQAGALSLISGSITLVPLAAAGAAATGKDVGKPAKAELKADGTFELSTYGQFDGAVPGRHKVIYEGPEGEEAGEEEEAAEGETETADPNARKARKTAKPKTALQVKEGTEVEVKSGSENRFVIELVEGPAMEEEPVE</sequence>
<reference evidence="2 3" key="2">
    <citation type="submission" date="2019-08" db="EMBL/GenBank/DDBJ databases">
        <authorList>
            <person name="Henke P."/>
        </authorList>
    </citation>
    <scope>NUCLEOTIDE SEQUENCE [LARGE SCALE GENOMIC DNA]</scope>
    <source>
        <strain evidence="2">Phe10_nw2017</strain>
    </source>
</reference>